<feature type="chain" id="PRO_5032363955" description="(S)-ureidoglycine aminohydrolase cupin domain-containing protein" evidence="1">
    <location>
        <begin position="32"/>
        <end position="142"/>
    </location>
</feature>
<dbReference type="InterPro" id="IPR011051">
    <property type="entry name" value="RmlC_Cupin_sf"/>
</dbReference>
<dbReference type="Proteomes" id="UP000604046">
    <property type="component" value="Unassembled WGS sequence"/>
</dbReference>
<organism evidence="3 4">
    <name type="scientific">Symbiodinium natans</name>
    <dbReference type="NCBI Taxonomy" id="878477"/>
    <lineage>
        <taxon>Eukaryota</taxon>
        <taxon>Sar</taxon>
        <taxon>Alveolata</taxon>
        <taxon>Dinophyceae</taxon>
        <taxon>Suessiales</taxon>
        <taxon>Symbiodiniaceae</taxon>
        <taxon>Symbiodinium</taxon>
    </lineage>
</organism>
<dbReference type="InterPro" id="IPR014710">
    <property type="entry name" value="RmlC-like_jellyroll"/>
</dbReference>
<keyword evidence="1" id="KW-0732">Signal</keyword>
<feature type="domain" description="(S)-ureidoglycine aminohydrolase cupin" evidence="2">
    <location>
        <begin position="66"/>
        <end position="139"/>
    </location>
</feature>
<dbReference type="InterPro" id="IPR008579">
    <property type="entry name" value="UGlyAH_Cupin_dom"/>
</dbReference>
<name>A0A812TA67_9DINO</name>
<evidence type="ECO:0000256" key="1">
    <source>
        <dbReference type="SAM" id="SignalP"/>
    </source>
</evidence>
<comment type="caution">
    <text evidence="3">The sequence shown here is derived from an EMBL/GenBank/DDBJ whole genome shotgun (WGS) entry which is preliminary data.</text>
</comment>
<dbReference type="PANTHER" id="PTHR33271">
    <property type="entry name" value="OS04G0445200 PROTEIN"/>
    <property type="match status" value="1"/>
</dbReference>
<gene>
    <name evidence="3" type="ORF">SNAT2548_LOCUS29318</name>
</gene>
<dbReference type="PROSITE" id="PS51257">
    <property type="entry name" value="PROKAR_LIPOPROTEIN"/>
    <property type="match status" value="1"/>
</dbReference>
<accession>A0A812TA67</accession>
<sequence>MIVHRRGSLCLTTLFLLTACLQLTFVSHNVATRPWRKWRQIKTMMRFKPGIKVEKMSKEEAEKQFGISSWPTWGCGASKFDWEYSGTETAYILEGEVTVTPTGEWSDAEPATIEAGDLATFPDGMTCVWDVKKPIRKHYNFS</sequence>
<proteinExistence type="predicted"/>
<reference evidence="3" key="1">
    <citation type="submission" date="2021-02" db="EMBL/GenBank/DDBJ databases">
        <authorList>
            <person name="Dougan E. K."/>
            <person name="Rhodes N."/>
            <person name="Thang M."/>
            <person name="Chan C."/>
        </authorList>
    </citation>
    <scope>NUCLEOTIDE SEQUENCE</scope>
</reference>
<dbReference type="OrthoDB" id="10260542at2759"/>
<keyword evidence="4" id="KW-1185">Reference proteome</keyword>
<evidence type="ECO:0000313" key="3">
    <source>
        <dbReference type="EMBL" id="CAE7523748.1"/>
    </source>
</evidence>
<evidence type="ECO:0000259" key="2">
    <source>
        <dbReference type="Pfam" id="PF05899"/>
    </source>
</evidence>
<dbReference type="AlphaFoldDB" id="A0A812TA67"/>
<dbReference type="SUPFAM" id="SSF51182">
    <property type="entry name" value="RmlC-like cupins"/>
    <property type="match status" value="1"/>
</dbReference>
<dbReference type="EMBL" id="CAJNDS010002551">
    <property type="protein sequence ID" value="CAE7523748.1"/>
    <property type="molecule type" value="Genomic_DNA"/>
</dbReference>
<dbReference type="CDD" id="cd02227">
    <property type="entry name" value="cupin_TM1112-like"/>
    <property type="match status" value="1"/>
</dbReference>
<feature type="signal peptide" evidence="1">
    <location>
        <begin position="1"/>
        <end position="31"/>
    </location>
</feature>
<evidence type="ECO:0000313" key="4">
    <source>
        <dbReference type="Proteomes" id="UP000604046"/>
    </source>
</evidence>
<dbReference type="Gene3D" id="2.60.120.10">
    <property type="entry name" value="Jelly Rolls"/>
    <property type="match status" value="1"/>
</dbReference>
<dbReference type="PANTHER" id="PTHR33271:SF22">
    <property type="entry name" value="OS04G0445200 PROTEIN"/>
    <property type="match status" value="1"/>
</dbReference>
<protein>
    <recommendedName>
        <fullName evidence="2">(S)-ureidoglycine aminohydrolase cupin domain-containing protein</fullName>
    </recommendedName>
</protein>
<dbReference type="Pfam" id="PF05899">
    <property type="entry name" value="Cupin_3"/>
    <property type="match status" value="1"/>
</dbReference>